<dbReference type="GO" id="GO:0016020">
    <property type="term" value="C:membrane"/>
    <property type="evidence" value="ECO:0007669"/>
    <property type="project" value="InterPro"/>
</dbReference>
<evidence type="ECO:0000256" key="9">
    <source>
        <dbReference type="SAM" id="Coils"/>
    </source>
</evidence>
<dbReference type="OrthoDB" id="3288457at2"/>
<feature type="transmembrane region" description="Helical" evidence="10">
    <location>
        <begin position="100"/>
        <end position="121"/>
    </location>
</feature>
<dbReference type="GO" id="GO:0046983">
    <property type="term" value="F:protein dimerization activity"/>
    <property type="evidence" value="ECO:0007669"/>
    <property type="project" value="InterPro"/>
</dbReference>
<dbReference type="InterPro" id="IPR011712">
    <property type="entry name" value="Sig_transdc_His_kin_sub3_dim/P"/>
</dbReference>
<dbReference type="Pfam" id="PF07730">
    <property type="entry name" value="HisKA_3"/>
    <property type="match status" value="1"/>
</dbReference>
<evidence type="ECO:0000256" key="3">
    <source>
        <dbReference type="ARBA" id="ARBA00022553"/>
    </source>
</evidence>
<dbReference type="Gene3D" id="3.30.565.10">
    <property type="entry name" value="Histidine kinase-like ATPase, C-terminal domain"/>
    <property type="match status" value="1"/>
</dbReference>
<dbReference type="RefSeq" id="WP_113982878.1">
    <property type="nucleotide sequence ID" value="NZ_QMEY01000010.1"/>
</dbReference>
<dbReference type="GO" id="GO:0000155">
    <property type="term" value="F:phosphorelay sensor kinase activity"/>
    <property type="evidence" value="ECO:0007669"/>
    <property type="project" value="InterPro"/>
</dbReference>
<evidence type="ECO:0000256" key="1">
    <source>
        <dbReference type="ARBA" id="ARBA00000085"/>
    </source>
</evidence>
<dbReference type="PANTHER" id="PTHR24421:SF10">
    <property type="entry name" value="NITRATE_NITRITE SENSOR PROTEIN NARQ"/>
    <property type="match status" value="1"/>
</dbReference>
<gene>
    <name evidence="12" type="ORF">DP939_23250</name>
</gene>
<comment type="caution">
    <text evidence="12">The sequence shown here is derived from an EMBL/GenBank/DDBJ whole genome shotgun (WGS) entry which is preliminary data.</text>
</comment>
<evidence type="ECO:0000313" key="13">
    <source>
        <dbReference type="Proteomes" id="UP000253303"/>
    </source>
</evidence>
<evidence type="ECO:0000313" key="12">
    <source>
        <dbReference type="EMBL" id="RBQ17782.1"/>
    </source>
</evidence>
<keyword evidence="4" id="KW-0808">Transferase</keyword>
<evidence type="ECO:0000256" key="5">
    <source>
        <dbReference type="ARBA" id="ARBA00022741"/>
    </source>
</evidence>
<evidence type="ECO:0000256" key="10">
    <source>
        <dbReference type="SAM" id="Phobius"/>
    </source>
</evidence>
<feature type="transmembrane region" description="Helical" evidence="10">
    <location>
        <begin position="32"/>
        <end position="50"/>
    </location>
</feature>
<dbReference type="InterPro" id="IPR050482">
    <property type="entry name" value="Sensor_HK_TwoCompSys"/>
</dbReference>
<evidence type="ECO:0000256" key="8">
    <source>
        <dbReference type="ARBA" id="ARBA00023012"/>
    </source>
</evidence>
<dbReference type="PANTHER" id="PTHR24421">
    <property type="entry name" value="NITRATE/NITRITE SENSOR PROTEIN NARX-RELATED"/>
    <property type="match status" value="1"/>
</dbReference>
<dbReference type="Gene3D" id="1.20.5.1930">
    <property type="match status" value="1"/>
</dbReference>
<evidence type="ECO:0000256" key="2">
    <source>
        <dbReference type="ARBA" id="ARBA00012438"/>
    </source>
</evidence>
<sequence length="386" mass="41226">MRRDLLAAGLAFAGGLVLLATGASVGWWWSDTPTWVLAGPLALVCAGVAVRRRAPLVALGLGLAGVAGDLWFGPTLGTILIFTDNLYSATLYGPRRLAQWMVWITCTLAVLIGSVTGVVLWDWRWVAVAGVQAGLVLTTPVFSAVILRQHRDQAQAERARAEQVARLAELDRRAAVNAERARMARELHDMIANHFSAIAIQSTAVLSRRDLDGEAVHKVLGSIRENSVQGLAEMRAMIELLRQEGGGEQSETTRRRLADSEDLVERARQSGVDACLRVSGEPAELPASVDLAGYRIVQEALTNVLKHGGRRAEVAIDYVADRVTVTVENPVANGRARLPGAGTGLIGMKERTALVGGLFEAGPFEGGWRVWAELPATAGALPGAEG</sequence>
<keyword evidence="5" id="KW-0547">Nucleotide-binding</keyword>
<dbReference type="GO" id="GO:0005524">
    <property type="term" value="F:ATP binding"/>
    <property type="evidence" value="ECO:0007669"/>
    <property type="project" value="UniProtKB-KW"/>
</dbReference>
<keyword evidence="6 12" id="KW-0418">Kinase</keyword>
<name>A0A366LX62_9ACTN</name>
<keyword evidence="8" id="KW-0902">Two-component regulatory system</keyword>
<keyword evidence="10" id="KW-0812">Transmembrane</keyword>
<keyword evidence="7" id="KW-0067">ATP-binding</keyword>
<feature type="domain" description="Signal transduction histidine kinase subgroup 3 dimerisation and phosphoacceptor" evidence="11">
    <location>
        <begin position="179"/>
        <end position="244"/>
    </location>
</feature>
<dbReference type="EMBL" id="QMEY01000010">
    <property type="protein sequence ID" value="RBQ17782.1"/>
    <property type="molecule type" value="Genomic_DNA"/>
</dbReference>
<dbReference type="InterPro" id="IPR036890">
    <property type="entry name" value="HATPase_C_sf"/>
</dbReference>
<evidence type="ECO:0000256" key="4">
    <source>
        <dbReference type="ARBA" id="ARBA00022679"/>
    </source>
</evidence>
<reference evidence="12 13" key="1">
    <citation type="submission" date="2018-06" db="EMBL/GenBank/DDBJ databases">
        <title>Sphaerisporangium craniellae sp. nov., isolated from a marine sponge in the South China Sea.</title>
        <authorList>
            <person name="Li L."/>
        </authorList>
    </citation>
    <scope>NUCLEOTIDE SEQUENCE [LARGE SCALE GENOMIC DNA]</scope>
    <source>
        <strain evidence="12 13">LHW63015</strain>
    </source>
</reference>
<organism evidence="12 13">
    <name type="scientific">Spongiactinospora rosea</name>
    <dbReference type="NCBI Taxonomy" id="2248750"/>
    <lineage>
        <taxon>Bacteria</taxon>
        <taxon>Bacillati</taxon>
        <taxon>Actinomycetota</taxon>
        <taxon>Actinomycetes</taxon>
        <taxon>Streptosporangiales</taxon>
        <taxon>Streptosporangiaceae</taxon>
        <taxon>Spongiactinospora</taxon>
    </lineage>
</organism>
<comment type="catalytic activity">
    <reaction evidence="1">
        <text>ATP + protein L-histidine = ADP + protein N-phospho-L-histidine.</text>
        <dbReference type="EC" id="2.7.13.3"/>
    </reaction>
</comment>
<evidence type="ECO:0000259" key="11">
    <source>
        <dbReference type="Pfam" id="PF07730"/>
    </source>
</evidence>
<keyword evidence="9" id="KW-0175">Coiled coil</keyword>
<dbReference type="SUPFAM" id="SSF55874">
    <property type="entry name" value="ATPase domain of HSP90 chaperone/DNA topoisomerase II/histidine kinase"/>
    <property type="match status" value="1"/>
</dbReference>
<dbReference type="CDD" id="cd16917">
    <property type="entry name" value="HATPase_UhpB-NarQ-NarX-like"/>
    <property type="match status" value="1"/>
</dbReference>
<protein>
    <recommendedName>
        <fullName evidence="2">histidine kinase</fullName>
        <ecNumber evidence="2">2.7.13.3</ecNumber>
    </recommendedName>
</protein>
<feature type="transmembrane region" description="Helical" evidence="10">
    <location>
        <begin position="57"/>
        <end position="80"/>
    </location>
</feature>
<evidence type="ECO:0000256" key="6">
    <source>
        <dbReference type="ARBA" id="ARBA00022777"/>
    </source>
</evidence>
<evidence type="ECO:0000256" key="7">
    <source>
        <dbReference type="ARBA" id="ARBA00022840"/>
    </source>
</evidence>
<feature type="coiled-coil region" evidence="9">
    <location>
        <begin position="144"/>
        <end position="173"/>
    </location>
</feature>
<accession>A0A366LX62</accession>
<feature type="transmembrane region" description="Helical" evidence="10">
    <location>
        <begin position="128"/>
        <end position="147"/>
    </location>
</feature>
<dbReference type="AlphaFoldDB" id="A0A366LX62"/>
<proteinExistence type="predicted"/>
<dbReference type="Proteomes" id="UP000253303">
    <property type="component" value="Unassembled WGS sequence"/>
</dbReference>
<keyword evidence="13" id="KW-1185">Reference proteome</keyword>
<dbReference type="EC" id="2.7.13.3" evidence="2"/>
<keyword evidence="10" id="KW-0472">Membrane</keyword>
<keyword evidence="3" id="KW-0597">Phosphoprotein</keyword>
<keyword evidence="10" id="KW-1133">Transmembrane helix</keyword>